<keyword evidence="2" id="KW-1185">Reference proteome</keyword>
<dbReference type="GeneID" id="93583311"/>
<evidence type="ECO:0000313" key="2">
    <source>
        <dbReference type="Proteomes" id="UP000283090"/>
    </source>
</evidence>
<accession>A0A437AFW0</accession>
<dbReference type="AlphaFoldDB" id="A0A437AFW0"/>
<sequence length="67" mass="7791">MLRKKRTWYGLVWSGGFLVSRVGRQLTGLATDGAKPRPKRFVQKFRELRFNPPGKYSPPSPLPLRRH</sequence>
<protein>
    <submittedName>
        <fullName evidence="1">Uncharacterized protein</fullName>
    </submittedName>
</protein>
<reference evidence="1 2" key="1">
    <citation type="submission" date="2019-01" db="EMBL/GenBank/DDBJ databases">
        <title>Intercellular communication is required for trap formation in the nematode-trapping fungus Duddingtonia flagrans.</title>
        <authorList>
            <person name="Youssar L."/>
            <person name="Wernet V."/>
            <person name="Hensel N."/>
            <person name="Hildebrandt H.-G."/>
            <person name="Fischer R."/>
        </authorList>
    </citation>
    <scope>NUCLEOTIDE SEQUENCE [LARGE SCALE GENOMIC DNA]</scope>
    <source>
        <strain evidence="1 2">CBS H-5679</strain>
    </source>
</reference>
<organism evidence="1 2">
    <name type="scientific">Arthrobotrys flagrans</name>
    <name type="common">Nematode-trapping fungus</name>
    <name type="synonym">Trichothecium flagrans</name>
    <dbReference type="NCBI Taxonomy" id="97331"/>
    <lineage>
        <taxon>Eukaryota</taxon>
        <taxon>Fungi</taxon>
        <taxon>Dikarya</taxon>
        <taxon>Ascomycota</taxon>
        <taxon>Pezizomycotina</taxon>
        <taxon>Orbiliomycetes</taxon>
        <taxon>Orbiliales</taxon>
        <taxon>Orbiliaceae</taxon>
        <taxon>Arthrobotrys</taxon>
    </lineage>
</organism>
<dbReference type="VEuPathDB" id="FungiDB:DFL_001000"/>
<gene>
    <name evidence="1" type="ORF">DFL_001000</name>
</gene>
<name>A0A437AFW0_ARTFL</name>
<proteinExistence type="predicted"/>
<dbReference type="RefSeq" id="XP_067495561.1">
    <property type="nucleotide sequence ID" value="XM_067629553.1"/>
</dbReference>
<dbReference type="EMBL" id="SAEB01000001">
    <property type="protein sequence ID" value="RVD90017.1"/>
    <property type="molecule type" value="Genomic_DNA"/>
</dbReference>
<evidence type="ECO:0000313" key="1">
    <source>
        <dbReference type="EMBL" id="RVD90017.1"/>
    </source>
</evidence>
<comment type="caution">
    <text evidence="1">The sequence shown here is derived from an EMBL/GenBank/DDBJ whole genome shotgun (WGS) entry which is preliminary data.</text>
</comment>
<dbReference type="Proteomes" id="UP000283090">
    <property type="component" value="Unassembled WGS sequence"/>
</dbReference>